<evidence type="ECO:0000256" key="2">
    <source>
        <dbReference type="ARBA" id="ARBA00023027"/>
    </source>
</evidence>
<dbReference type="InterPro" id="IPR008927">
    <property type="entry name" value="6-PGluconate_DH-like_C_sf"/>
</dbReference>
<protein>
    <submittedName>
        <fullName evidence="5">NAD(P)-dependent oxidoreductase</fullName>
    </submittedName>
</protein>
<dbReference type="Gene3D" id="1.10.1040.10">
    <property type="entry name" value="N-(1-d-carboxylethyl)-l-norvaline Dehydrogenase, domain 2"/>
    <property type="match status" value="1"/>
</dbReference>
<evidence type="ECO:0000313" key="6">
    <source>
        <dbReference type="Proteomes" id="UP001202117"/>
    </source>
</evidence>
<dbReference type="Pfam" id="PF03446">
    <property type="entry name" value="NAD_binding_2"/>
    <property type="match status" value="1"/>
</dbReference>
<feature type="domain" description="3-hydroxyisobutyrate dehydrogenase-like NAD-binding" evidence="4">
    <location>
        <begin position="173"/>
        <end position="284"/>
    </location>
</feature>
<sequence length="300" mass="31041">MNSKPLSEQRVGMIGIGLMGHGIAGSIQRAGWPLNFLEHPGNQPVDELVAKGAVAFTEGADLARHSDVIIICVTGTPQVEAVLFSEGGVLQGIQPGTIVIDCSTAIPSSTVKIAEAVEAAGGRFLDAPMTRTPKEAAEGRLNLIVGGDPDLFEALLPLLRSYAENITHAGPVGSGHTLKLLHNFVSVGFSTVLAEAAACAERGGIDAEVLVDVLAQGGGAGTVLERLRPYILSRDPSGFRFSIANAHKDLGYYVAMASDLDAARDTASGIAQVLGEAESLGFAQAPVPELVSILADGKRS</sequence>
<dbReference type="SUPFAM" id="SSF48179">
    <property type="entry name" value="6-phosphogluconate dehydrogenase C-terminal domain-like"/>
    <property type="match status" value="1"/>
</dbReference>
<dbReference type="Pfam" id="PF14833">
    <property type="entry name" value="NAD_binding_11"/>
    <property type="match status" value="1"/>
</dbReference>
<dbReference type="RefSeq" id="WP_240566976.1">
    <property type="nucleotide sequence ID" value="NZ_JAKVPY010000003.1"/>
</dbReference>
<keyword evidence="2" id="KW-0520">NAD</keyword>
<organism evidence="5 6">
    <name type="scientific">Halomonas flagellata</name>
    <dbReference type="NCBI Taxonomy" id="2920385"/>
    <lineage>
        <taxon>Bacteria</taxon>
        <taxon>Pseudomonadati</taxon>
        <taxon>Pseudomonadota</taxon>
        <taxon>Gammaproteobacteria</taxon>
        <taxon>Oceanospirillales</taxon>
        <taxon>Halomonadaceae</taxon>
        <taxon>Halomonas</taxon>
    </lineage>
</organism>
<evidence type="ECO:0000259" key="3">
    <source>
        <dbReference type="Pfam" id="PF03446"/>
    </source>
</evidence>
<dbReference type="InterPro" id="IPR029154">
    <property type="entry name" value="HIBADH-like_NADP-bd"/>
</dbReference>
<dbReference type="SUPFAM" id="SSF51735">
    <property type="entry name" value="NAD(P)-binding Rossmann-fold domains"/>
    <property type="match status" value="1"/>
</dbReference>
<evidence type="ECO:0000313" key="5">
    <source>
        <dbReference type="EMBL" id="MCH4562120.1"/>
    </source>
</evidence>
<gene>
    <name evidence="5" type="ORF">MKP05_03125</name>
</gene>
<reference evidence="5 6" key="1">
    <citation type="submission" date="2022-02" db="EMBL/GenBank/DDBJ databases">
        <title>Halomonas fukangensis sp. nov., a halophilic bacterium isolated from a bulk soil of Kalidium foliatum at Fukang.</title>
        <authorList>
            <person name="Huang Y."/>
        </authorList>
    </citation>
    <scope>NUCLEOTIDE SEQUENCE [LARGE SCALE GENOMIC DNA]</scope>
    <source>
        <strain evidence="5 6">EGI 63088</strain>
    </source>
</reference>
<dbReference type="Gene3D" id="3.40.50.720">
    <property type="entry name" value="NAD(P)-binding Rossmann-like Domain"/>
    <property type="match status" value="1"/>
</dbReference>
<dbReference type="PANTHER" id="PTHR43060">
    <property type="entry name" value="3-HYDROXYISOBUTYRATE DEHYDROGENASE-LIKE 1, MITOCHONDRIAL-RELATED"/>
    <property type="match status" value="1"/>
</dbReference>
<dbReference type="EMBL" id="JAKVPY010000003">
    <property type="protein sequence ID" value="MCH4562120.1"/>
    <property type="molecule type" value="Genomic_DNA"/>
</dbReference>
<dbReference type="InterPro" id="IPR036291">
    <property type="entry name" value="NAD(P)-bd_dom_sf"/>
</dbReference>
<proteinExistence type="predicted"/>
<accession>A0ABS9RQM1</accession>
<dbReference type="InterPro" id="IPR013328">
    <property type="entry name" value="6PGD_dom2"/>
</dbReference>
<dbReference type="PIRSF" id="PIRSF000103">
    <property type="entry name" value="HIBADH"/>
    <property type="match status" value="1"/>
</dbReference>
<evidence type="ECO:0000256" key="1">
    <source>
        <dbReference type="ARBA" id="ARBA00023002"/>
    </source>
</evidence>
<evidence type="ECO:0000259" key="4">
    <source>
        <dbReference type="Pfam" id="PF14833"/>
    </source>
</evidence>
<feature type="domain" description="6-phosphogluconate dehydrogenase NADP-binding" evidence="3">
    <location>
        <begin position="10"/>
        <end position="170"/>
    </location>
</feature>
<keyword evidence="1" id="KW-0560">Oxidoreductase</keyword>
<keyword evidence="6" id="KW-1185">Reference proteome</keyword>
<comment type="caution">
    <text evidence="5">The sequence shown here is derived from an EMBL/GenBank/DDBJ whole genome shotgun (WGS) entry which is preliminary data.</text>
</comment>
<dbReference type="Proteomes" id="UP001202117">
    <property type="component" value="Unassembled WGS sequence"/>
</dbReference>
<dbReference type="PANTHER" id="PTHR43060:SF15">
    <property type="entry name" value="3-HYDROXYISOBUTYRATE DEHYDROGENASE-LIKE 1, MITOCHONDRIAL-RELATED"/>
    <property type="match status" value="1"/>
</dbReference>
<dbReference type="InterPro" id="IPR015815">
    <property type="entry name" value="HIBADH-related"/>
</dbReference>
<name>A0ABS9RQM1_9GAMM</name>
<dbReference type="InterPro" id="IPR006115">
    <property type="entry name" value="6PGDH_NADP-bd"/>
</dbReference>